<dbReference type="EMBL" id="FPCA01000003">
    <property type="protein sequence ID" value="SFU85334.1"/>
    <property type="molecule type" value="Genomic_DNA"/>
</dbReference>
<sequence length="315" mass="34907">MRFQQKLFTEMYPYKATLILTVAFILFLPALLCAQITDKKSIVAKGAKVEKLGEGYSFTEGPAADSEGNVYFTDQPNDKILRWSASTGEISTFSDKTGRSNGLYFDAKGNLIAAADEKNQLWSFDKSGNPTVLVSDYEGNLLNGPNDLWIAPDGGMYITDPLYKRDYWTRNPQMQQDGQHLYYLSPDRSRMQRVDESLQQPNGIVGTPDGKKLYVADIGAGKTYVYDIMKDGTPTNKTLFAPMGSDGMTIDNQGNIYLTGKGVTVFNKAGEQIAHIPIDENWTANVTFGGKDRKTLFITAMDSVYGLQMKVKGGR</sequence>
<protein>
    <submittedName>
        <fullName evidence="3">Gluconolactonase</fullName>
    </submittedName>
</protein>
<dbReference type="GO" id="GO:0016787">
    <property type="term" value="F:hydrolase activity"/>
    <property type="evidence" value="ECO:0007669"/>
    <property type="project" value="UniProtKB-KW"/>
</dbReference>
<dbReference type="SUPFAM" id="SSF63829">
    <property type="entry name" value="Calcium-dependent phosphotriesterase"/>
    <property type="match status" value="1"/>
</dbReference>
<dbReference type="PANTHER" id="PTHR47572">
    <property type="entry name" value="LIPOPROTEIN-RELATED"/>
    <property type="match status" value="1"/>
</dbReference>
<dbReference type="InterPro" id="IPR051262">
    <property type="entry name" value="SMP-30/CGR1_Lactonase"/>
</dbReference>
<dbReference type="PANTHER" id="PTHR47572:SF4">
    <property type="entry name" value="LACTONASE DRP35"/>
    <property type="match status" value="1"/>
</dbReference>
<dbReference type="InterPro" id="IPR013658">
    <property type="entry name" value="SGL"/>
</dbReference>
<dbReference type="Proteomes" id="UP000182491">
    <property type="component" value="Unassembled WGS sequence"/>
</dbReference>
<name>A0A1I7JJF4_9BACT</name>
<keyword evidence="4" id="KW-1185">Reference proteome</keyword>
<evidence type="ECO:0000313" key="4">
    <source>
        <dbReference type="Proteomes" id="UP000182491"/>
    </source>
</evidence>
<gene>
    <name evidence="3" type="ORF">SAMN04487941_2946</name>
</gene>
<organism evidence="3 4">
    <name type="scientific">Pontibacter akesuensis</name>
    <dbReference type="NCBI Taxonomy" id="388950"/>
    <lineage>
        <taxon>Bacteria</taxon>
        <taxon>Pseudomonadati</taxon>
        <taxon>Bacteroidota</taxon>
        <taxon>Cytophagia</taxon>
        <taxon>Cytophagales</taxon>
        <taxon>Hymenobacteraceae</taxon>
        <taxon>Pontibacter</taxon>
    </lineage>
</organism>
<dbReference type="STRING" id="388950.GCA_001611675_02119"/>
<dbReference type="AlphaFoldDB" id="A0A1I7JJF4"/>
<feature type="domain" description="SMP-30/Gluconolactonase/LRE-like region" evidence="2">
    <location>
        <begin position="58"/>
        <end position="300"/>
    </location>
</feature>
<accession>A0A1I7JJF4</accession>
<evidence type="ECO:0000256" key="1">
    <source>
        <dbReference type="ARBA" id="ARBA00022801"/>
    </source>
</evidence>
<dbReference type="InterPro" id="IPR011042">
    <property type="entry name" value="6-blade_b-propeller_TolB-like"/>
</dbReference>
<evidence type="ECO:0000313" key="3">
    <source>
        <dbReference type="EMBL" id="SFU85334.1"/>
    </source>
</evidence>
<keyword evidence="1" id="KW-0378">Hydrolase</keyword>
<reference evidence="4" key="1">
    <citation type="submission" date="2016-10" db="EMBL/GenBank/DDBJ databases">
        <authorList>
            <person name="Varghese N."/>
        </authorList>
    </citation>
    <scope>NUCLEOTIDE SEQUENCE [LARGE SCALE GENOMIC DNA]</scope>
    <source>
        <strain evidence="4">DSM 18820</strain>
    </source>
</reference>
<evidence type="ECO:0000259" key="2">
    <source>
        <dbReference type="Pfam" id="PF08450"/>
    </source>
</evidence>
<dbReference type="Pfam" id="PF08450">
    <property type="entry name" value="SGL"/>
    <property type="match status" value="1"/>
</dbReference>
<dbReference type="Gene3D" id="2.120.10.30">
    <property type="entry name" value="TolB, C-terminal domain"/>
    <property type="match status" value="1"/>
</dbReference>
<proteinExistence type="predicted"/>